<dbReference type="Proteomes" id="UP001247805">
    <property type="component" value="Unassembled WGS sequence"/>
</dbReference>
<dbReference type="EMBL" id="JAWDIO010000002">
    <property type="protein sequence ID" value="MDU0354122.1"/>
    <property type="molecule type" value="Genomic_DNA"/>
</dbReference>
<dbReference type="RefSeq" id="WP_316025743.1">
    <property type="nucleotide sequence ID" value="NZ_JAWDIO010000002.1"/>
</dbReference>
<reference evidence="2 3" key="1">
    <citation type="submission" date="2023-10" db="EMBL/GenBank/DDBJ databases">
        <title>Glaciecola aquimarina strain GGW-M5 nov., isolated from a coastal seawater.</title>
        <authorList>
            <person name="Bayburt H."/>
            <person name="Kim J.M."/>
            <person name="Choi B.J."/>
            <person name="Jeon C.O."/>
        </authorList>
    </citation>
    <scope>NUCLEOTIDE SEQUENCE [LARGE SCALE GENOMIC DNA]</scope>
    <source>
        <strain evidence="2 3">KCTC 32108</strain>
    </source>
</reference>
<sequence length="48" mass="5070">MPATNQLMPNATKQVTSTQNKDASSMLVSSLYSQATITASTIATAEHK</sequence>
<accession>A0ABU3SVW0</accession>
<keyword evidence="3" id="KW-1185">Reference proteome</keyword>
<evidence type="ECO:0000256" key="1">
    <source>
        <dbReference type="SAM" id="MobiDB-lite"/>
    </source>
</evidence>
<name>A0ABU3SVW0_9ALTE</name>
<protein>
    <recommendedName>
        <fullName evidence="4">RebB protein</fullName>
    </recommendedName>
</protein>
<evidence type="ECO:0000313" key="3">
    <source>
        <dbReference type="Proteomes" id="UP001247805"/>
    </source>
</evidence>
<evidence type="ECO:0008006" key="4">
    <source>
        <dbReference type="Google" id="ProtNLM"/>
    </source>
</evidence>
<organism evidence="2 3">
    <name type="scientific">Paraglaciecola aquimarina</name>
    <dbReference type="NCBI Taxonomy" id="1235557"/>
    <lineage>
        <taxon>Bacteria</taxon>
        <taxon>Pseudomonadati</taxon>
        <taxon>Pseudomonadota</taxon>
        <taxon>Gammaproteobacteria</taxon>
        <taxon>Alteromonadales</taxon>
        <taxon>Alteromonadaceae</taxon>
        <taxon>Paraglaciecola</taxon>
    </lineage>
</organism>
<feature type="region of interest" description="Disordered" evidence="1">
    <location>
        <begin position="1"/>
        <end position="24"/>
    </location>
</feature>
<gene>
    <name evidence="2" type="ORF">RS130_09400</name>
</gene>
<proteinExistence type="predicted"/>
<evidence type="ECO:0000313" key="2">
    <source>
        <dbReference type="EMBL" id="MDU0354122.1"/>
    </source>
</evidence>
<comment type="caution">
    <text evidence="2">The sequence shown here is derived from an EMBL/GenBank/DDBJ whole genome shotgun (WGS) entry which is preliminary data.</text>
</comment>